<dbReference type="VEuPathDB" id="CryptoDB:Cvel_23281"/>
<reference evidence="1" key="1">
    <citation type="submission" date="2014-11" db="EMBL/GenBank/DDBJ databases">
        <authorList>
            <person name="Otto D Thomas"/>
            <person name="Naeem Raeece"/>
        </authorList>
    </citation>
    <scope>NUCLEOTIDE SEQUENCE</scope>
</reference>
<name>A0A0G4GTQ6_9ALVE</name>
<dbReference type="EMBL" id="CDMZ01001527">
    <property type="protein sequence ID" value="CEM33891.1"/>
    <property type="molecule type" value="Genomic_DNA"/>
</dbReference>
<accession>A0A0G4GTQ6</accession>
<organism evidence="1">
    <name type="scientific">Chromera velia CCMP2878</name>
    <dbReference type="NCBI Taxonomy" id="1169474"/>
    <lineage>
        <taxon>Eukaryota</taxon>
        <taxon>Sar</taxon>
        <taxon>Alveolata</taxon>
        <taxon>Colpodellida</taxon>
        <taxon>Chromeraceae</taxon>
        <taxon>Chromera</taxon>
    </lineage>
</organism>
<dbReference type="AlphaFoldDB" id="A0A0G4GTQ6"/>
<dbReference type="InterPro" id="IPR035919">
    <property type="entry name" value="EAL_sf"/>
</dbReference>
<evidence type="ECO:0008006" key="2">
    <source>
        <dbReference type="Google" id="ProtNLM"/>
    </source>
</evidence>
<evidence type="ECO:0000313" key="1">
    <source>
        <dbReference type="EMBL" id="CEM33891.1"/>
    </source>
</evidence>
<dbReference type="SUPFAM" id="SSF141868">
    <property type="entry name" value="EAL domain-like"/>
    <property type="match status" value="1"/>
</dbReference>
<dbReference type="Gene3D" id="3.20.20.450">
    <property type="entry name" value="EAL domain"/>
    <property type="match status" value="1"/>
</dbReference>
<gene>
    <name evidence="1" type="ORF">Cvel_23281</name>
</gene>
<sequence>MSDMTSFKQLGISQDALLERMTAEEIKPHPHYQAGGLFFNKSPQEMPTDEVRAQCDLVMSGEFCAFYLAAQPINHFDKETGEWKLAGTELLLRARDGKQAFPTAVVYHATADQRERLLLWQLREAKKLVDSRRSPMVTVNAWLQDLYSRLDEVVELIHDTSVVIEVTEYTKQQDTVGFPSTSVALDLPHTIKVVTLLRQRGVLVALDDVNALKEGYPLNAAAALAVAPFVPIIKMDIMMLMRLYQSVPMAWQPDKSFKPNGFLSKKMMEEGTEGLERDRQKVAEFVQQLWSLNPSLRIVVELSVTSEEIANSFAEIGGWGFVTDPRVCIQGGKTHDWAEEVVF</sequence>
<protein>
    <recommendedName>
        <fullName evidence="2">EAL domain-containing protein</fullName>
    </recommendedName>
</protein>
<proteinExistence type="predicted"/>